<dbReference type="PANTHER" id="PTHR10381:SF46">
    <property type="entry name" value="ATP-DEPENDENT CLP PROTEASE PROTEOLYTIC SUBUNIT-RELATED PROTEIN 2, CHLOROPLASTIC"/>
    <property type="match status" value="1"/>
</dbReference>
<feature type="compositionally biased region" description="Basic and acidic residues" evidence="3">
    <location>
        <begin position="52"/>
        <end position="62"/>
    </location>
</feature>
<dbReference type="Pfam" id="PF00574">
    <property type="entry name" value="CLP_protease"/>
    <property type="match status" value="1"/>
</dbReference>
<dbReference type="AlphaFoldDB" id="A0A7S3XEK7"/>
<dbReference type="InterPro" id="IPR023562">
    <property type="entry name" value="ClpP/TepA"/>
</dbReference>
<dbReference type="GO" id="GO:0009536">
    <property type="term" value="C:plastid"/>
    <property type="evidence" value="ECO:0007669"/>
    <property type="project" value="UniProtKB-ARBA"/>
</dbReference>
<dbReference type="CDD" id="cd07017">
    <property type="entry name" value="S14_ClpP_2"/>
    <property type="match status" value="1"/>
</dbReference>
<feature type="region of interest" description="Disordered" evidence="3">
    <location>
        <begin position="1"/>
        <end position="87"/>
    </location>
</feature>
<evidence type="ECO:0000256" key="3">
    <source>
        <dbReference type="SAM" id="MobiDB-lite"/>
    </source>
</evidence>
<organism evidence="4">
    <name type="scientific">Picocystis salinarum</name>
    <dbReference type="NCBI Taxonomy" id="88271"/>
    <lineage>
        <taxon>Eukaryota</taxon>
        <taxon>Viridiplantae</taxon>
        <taxon>Chlorophyta</taxon>
        <taxon>Picocystophyceae</taxon>
        <taxon>Picocystales</taxon>
        <taxon>Picocystaceae</taxon>
        <taxon>Picocystis</taxon>
    </lineage>
</organism>
<dbReference type="EMBL" id="HBIS01005667">
    <property type="protein sequence ID" value="CAE0611282.1"/>
    <property type="molecule type" value="Transcribed_RNA"/>
</dbReference>
<feature type="compositionally biased region" description="Basic residues" evidence="3">
    <location>
        <begin position="40"/>
        <end position="51"/>
    </location>
</feature>
<feature type="compositionally biased region" description="Basic and acidic residues" evidence="3">
    <location>
        <begin position="70"/>
        <end position="87"/>
    </location>
</feature>
<dbReference type="GO" id="GO:0009368">
    <property type="term" value="C:endopeptidase Clp complex"/>
    <property type="evidence" value="ECO:0007669"/>
    <property type="project" value="TreeGrafter"/>
</dbReference>
<protein>
    <recommendedName>
        <fullName evidence="2">ATP-dependent Clp protease proteolytic subunit</fullName>
    </recommendedName>
</protein>
<dbReference type="InterPro" id="IPR001907">
    <property type="entry name" value="ClpP"/>
</dbReference>
<dbReference type="Gene3D" id="3.90.226.10">
    <property type="entry name" value="2-enoyl-CoA Hydratase, Chain A, domain 1"/>
    <property type="match status" value="1"/>
</dbReference>
<comment type="similarity">
    <text evidence="1 2">Belongs to the peptidase S14 family.</text>
</comment>
<dbReference type="PRINTS" id="PR00127">
    <property type="entry name" value="CLPPROTEASEP"/>
</dbReference>
<dbReference type="GO" id="GO:0004176">
    <property type="term" value="F:ATP-dependent peptidase activity"/>
    <property type="evidence" value="ECO:0007669"/>
    <property type="project" value="InterPro"/>
</dbReference>
<gene>
    <name evidence="4" type="ORF">PSAL00342_LOCUS5117</name>
</gene>
<evidence type="ECO:0000313" key="4">
    <source>
        <dbReference type="EMBL" id="CAE0611282.1"/>
    </source>
</evidence>
<evidence type="ECO:0000256" key="1">
    <source>
        <dbReference type="ARBA" id="ARBA00007039"/>
    </source>
</evidence>
<evidence type="ECO:0000256" key="2">
    <source>
        <dbReference type="RuleBase" id="RU003567"/>
    </source>
</evidence>
<dbReference type="HAMAP" id="MF_00444">
    <property type="entry name" value="ClpP"/>
    <property type="match status" value="1"/>
</dbReference>
<accession>A0A7S3XEK7</accession>
<reference evidence="4" key="1">
    <citation type="submission" date="2021-01" db="EMBL/GenBank/DDBJ databases">
        <authorList>
            <person name="Corre E."/>
            <person name="Pelletier E."/>
            <person name="Niang G."/>
            <person name="Scheremetjew M."/>
            <person name="Finn R."/>
            <person name="Kale V."/>
            <person name="Holt S."/>
            <person name="Cochrane G."/>
            <person name="Meng A."/>
            <person name="Brown T."/>
            <person name="Cohen L."/>
        </authorList>
    </citation>
    <scope>NUCLEOTIDE SEQUENCE</scope>
    <source>
        <strain evidence="4">CCMP1897</strain>
    </source>
</reference>
<dbReference type="GO" id="GO:0051117">
    <property type="term" value="F:ATPase binding"/>
    <property type="evidence" value="ECO:0007669"/>
    <property type="project" value="TreeGrafter"/>
</dbReference>
<name>A0A7S3XEK7_9CHLO</name>
<dbReference type="GO" id="GO:0006515">
    <property type="term" value="P:protein quality control for misfolded or incompletely synthesized proteins"/>
    <property type="evidence" value="ECO:0007669"/>
    <property type="project" value="TreeGrafter"/>
</dbReference>
<proteinExistence type="inferred from homology"/>
<dbReference type="GO" id="GO:0004252">
    <property type="term" value="F:serine-type endopeptidase activity"/>
    <property type="evidence" value="ECO:0007669"/>
    <property type="project" value="InterPro"/>
</dbReference>
<sequence length="309" mass="34816">MERRKDDRFADPRIARPSPARNRRDASPTTRTIETPCACVRRRKHARSPRLRGRERNARDPCEPMPSVRPDVRCVSRSNEGKGTERTRKVATRIATNVAADARDAMLASKGVPKVPYRTPGEGGYQWVDIWNVLYRERIIFLGQNIDEEFGNQIVGTMLYLDSENNKDMNVYVNCPGGDVVPSLSIHDTMKHCRSDVGTVGFGGALAMGGFLLSSGAKGKRYCLPHTKIMLHSPSGAARGQASDIENEARELLRVRRYLMQVVGKNTNHTEEQTTKDFTRDRYFTPEEAMEYGIVDQVIYPRRSAMLGL</sequence>
<feature type="compositionally biased region" description="Basic and acidic residues" evidence="3">
    <location>
        <begin position="1"/>
        <end position="14"/>
    </location>
</feature>
<dbReference type="PANTHER" id="PTHR10381">
    <property type="entry name" value="ATP-DEPENDENT CLP PROTEASE PROTEOLYTIC SUBUNIT"/>
    <property type="match status" value="1"/>
</dbReference>
<dbReference type="InterPro" id="IPR029045">
    <property type="entry name" value="ClpP/crotonase-like_dom_sf"/>
</dbReference>
<dbReference type="SUPFAM" id="SSF52096">
    <property type="entry name" value="ClpP/crotonase"/>
    <property type="match status" value="1"/>
</dbReference>